<evidence type="ECO:0000313" key="3">
    <source>
        <dbReference type="EMBL" id="PTX60351.1"/>
    </source>
</evidence>
<dbReference type="InterPro" id="IPR015422">
    <property type="entry name" value="PyrdxlP-dep_Trfase_small"/>
</dbReference>
<feature type="domain" description="Aminotransferase class I/classII large" evidence="2">
    <location>
        <begin position="92"/>
        <end position="395"/>
    </location>
</feature>
<gene>
    <name evidence="3" type="ORF">C8N31_1252</name>
</gene>
<dbReference type="SUPFAM" id="SSF53383">
    <property type="entry name" value="PLP-dependent transferases"/>
    <property type="match status" value="1"/>
</dbReference>
<sequence length="408" mass="45194">MPIRNAFWPILRQWLYLLRQSVRSMDQHNLSEQGEAMHIDPFGVEIWMNEWEFKCELNLAETCVESLTIEQLLALSGKNASDLSDLLDLKMTYGEIRGSTRLVRAICALYQRQTAENVVVTHGTIGANMLVHKSMISRGDRVVAVVPTYQQHYSIPASIGAEVHQLRLREEDGFLPDLDALRRLVTPQTRLIAINNPNNPTGALMDRTMLEEIAQIARDADAWLLCDEVYRGTDQHGGGMTDAVADIYEKGISTAGMSKAFSLAGLRLGWIAGPSEVIEAVSIHRDYDTISVGKIDDHFAALALESSDRVLARSKKITRDNLAILEAWVAGEPKIAWVKPKSATVTLLRYDVDMPSEAFCIQLLKETGVLLTPGSAFGMEGYVRIGFANPQADLIAGLAKISDFLARL</sequence>
<dbReference type="InterPro" id="IPR004839">
    <property type="entry name" value="Aminotransferase_I/II_large"/>
</dbReference>
<evidence type="ECO:0000256" key="1">
    <source>
        <dbReference type="RuleBase" id="RU000481"/>
    </source>
</evidence>
<dbReference type="Proteomes" id="UP000244092">
    <property type="component" value="Unassembled WGS sequence"/>
</dbReference>
<dbReference type="GO" id="GO:0008483">
    <property type="term" value="F:transaminase activity"/>
    <property type="evidence" value="ECO:0007669"/>
    <property type="project" value="UniProtKB-KW"/>
</dbReference>
<dbReference type="AlphaFoldDB" id="A0A2T6BWA3"/>
<dbReference type="InterPro" id="IPR004838">
    <property type="entry name" value="NHTrfase_class1_PyrdxlP-BS"/>
</dbReference>
<keyword evidence="1 3" id="KW-0808">Transferase</keyword>
<dbReference type="Gene3D" id="3.90.1150.10">
    <property type="entry name" value="Aspartate Aminotransferase, domain 1"/>
    <property type="match status" value="1"/>
</dbReference>
<evidence type="ECO:0000313" key="4">
    <source>
        <dbReference type="Proteomes" id="UP000244092"/>
    </source>
</evidence>
<dbReference type="NCBIfam" id="NF005593">
    <property type="entry name" value="PRK07324.1"/>
    <property type="match status" value="1"/>
</dbReference>
<organism evidence="3 4">
    <name type="scientific">Sulfitobacter mediterraneus</name>
    <dbReference type="NCBI Taxonomy" id="83219"/>
    <lineage>
        <taxon>Bacteria</taxon>
        <taxon>Pseudomonadati</taxon>
        <taxon>Pseudomonadota</taxon>
        <taxon>Alphaproteobacteria</taxon>
        <taxon>Rhodobacterales</taxon>
        <taxon>Roseobacteraceae</taxon>
        <taxon>Sulfitobacter</taxon>
    </lineage>
</organism>
<dbReference type="PANTHER" id="PTHR43510:SF1">
    <property type="entry name" value="AMINOTRANSFERASE FUNCTION, HYPOTHETICAL (EUROFUNG)"/>
    <property type="match status" value="1"/>
</dbReference>
<dbReference type="Pfam" id="PF00155">
    <property type="entry name" value="Aminotran_1_2"/>
    <property type="match status" value="1"/>
</dbReference>
<comment type="caution">
    <text evidence="3">The sequence shown here is derived from an EMBL/GenBank/DDBJ whole genome shotgun (WGS) entry which is preliminary data.</text>
</comment>
<evidence type="ECO:0000259" key="2">
    <source>
        <dbReference type="Pfam" id="PF00155"/>
    </source>
</evidence>
<name>A0A2T6BWA3_9RHOB</name>
<dbReference type="InterPro" id="IPR015424">
    <property type="entry name" value="PyrdxlP-dep_Trfase"/>
</dbReference>
<comment type="cofactor">
    <cofactor evidence="1">
        <name>pyridoxal 5'-phosphate</name>
        <dbReference type="ChEBI" id="CHEBI:597326"/>
    </cofactor>
</comment>
<dbReference type="PROSITE" id="PS00105">
    <property type="entry name" value="AA_TRANSFER_CLASS_1"/>
    <property type="match status" value="1"/>
</dbReference>
<dbReference type="InterPro" id="IPR015421">
    <property type="entry name" value="PyrdxlP-dep_Trfase_major"/>
</dbReference>
<accession>A0A2T6BWA3</accession>
<dbReference type="EMBL" id="QBKU01000025">
    <property type="protein sequence ID" value="PTX60351.1"/>
    <property type="molecule type" value="Genomic_DNA"/>
</dbReference>
<reference evidence="3 4" key="1">
    <citation type="submission" date="2018-04" db="EMBL/GenBank/DDBJ databases">
        <title>Genomic Encyclopedia of Archaeal and Bacterial Type Strains, Phase II (KMG-II): from individual species to whole genera.</title>
        <authorList>
            <person name="Goeker M."/>
        </authorList>
    </citation>
    <scope>NUCLEOTIDE SEQUENCE [LARGE SCALE GENOMIC DNA]</scope>
    <source>
        <strain evidence="3 4">DSM 12244</strain>
    </source>
</reference>
<dbReference type="EC" id="2.6.1.-" evidence="1"/>
<dbReference type="PANTHER" id="PTHR43510">
    <property type="entry name" value="AMINOTRANSFERASE FUNCTION, HYPOTHETICAL (EUROFUNG)"/>
    <property type="match status" value="1"/>
</dbReference>
<dbReference type="GO" id="GO:0030170">
    <property type="term" value="F:pyridoxal phosphate binding"/>
    <property type="evidence" value="ECO:0007669"/>
    <property type="project" value="InterPro"/>
</dbReference>
<keyword evidence="1 3" id="KW-0032">Aminotransferase</keyword>
<comment type="similarity">
    <text evidence="1">Belongs to the class-I pyridoxal-phosphate-dependent aminotransferase family.</text>
</comment>
<dbReference type="Gene3D" id="3.40.640.10">
    <property type="entry name" value="Type I PLP-dependent aspartate aminotransferase-like (Major domain)"/>
    <property type="match status" value="1"/>
</dbReference>
<protein>
    <recommendedName>
        <fullName evidence="1">Aminotransferase</fullName>
        <ecNumber evidence="1">2.6.1.-</ecNumber>
    </recommendedName>
</protein>
<dbReference type="CDD" id="cd00609">
    <property type="entry name" value="AAT_like"/>
    <property type="match status" value="1"/>
</dbReference>
<proteinExistence type="inferred from homology"/>